<dbReference type="PANTHER" id="PTHR46124:SF2">
    <property type="entry name" value="D-AMINOACYL-TRNA DEACYLASE"/>
    <property type="match status" value="1"/>
</dbReference>
<keyword evidence="3 5" id="KW-0378">Hydrolase</keyword>
<dbReference type="Gene3D" id="3.20.20.140">
    <property type="entry name" value="Metal-dependent hydrolases"/>
    <property type="match status" value="1"/>
</dbReference>
<dbReference type="PATRIC" id="fig|1747903.4.peg.1727"/>
<name>A0A1A7BX58_9BURK</name>
<dbReference type="GO" id="GO:0046872">
    <property type="term" value="F:metal ion binding"/>
    <property type="evidence" value="ECO:0007669"/>
    <property type="project" value="UniProtKB-KW"/>
</dbReference>
<dbReference type="Pfam" id="PF01026">
    <property type="entry name" value="TatD_DNase"/>
    <property type="match status" value="1"/>
</dbReference>
<feature type="binding site" evidence="4">
    <location>
        <position position="7"/>
    </location>
    <ligand>
        <name>a divalent metal cation</name>
        <dbReference type="ChEBI" id="CHEBI:60240"/>
        <label>1</label>
    </ligand>
</feature>
<reference evidence="5 6" key="1">
    <citation type="submission" date="2016-04" db="EMBL/GenBank/DDBJ databases">
        <title>Draft genome sequence of Janthinobacterium psychrotolerans sp. nov., isolated from freshwater sediments in Denmark.</title>
        <authorList>
            <person name="Gong X."/>
            <person name="Skrivergaard S."/>
            <person name="Korsgaard B.S."/>
            <person name="Schreiber L."/>
            <person name="Marshall I.P."/>
            <person name="Finster K."/>
            <person name="Schramm A."/>
        </authorList>
    </citation>
    <scope>NUCLEOTIDE SEQUENCE [LARGE SCALE GENOMIC DNA]</scope>
    <source>
        <strain evidence="5 6">S3-2</strain>
    </source>
</reference>
<evidence type="ECO:0000313" key="5">
    <source>
        <dbReference type="EMBL" id="OBV38186.1"/>
    </source>
</evidence>
<accession>A0A1A7BX58</accession>
<feature type="binding site" evidence="4">
    <location>
        <position position="210"/>
    </location>
    <ligand>
        <name>a divalent metal cation</name>
        <dbReference type="ChEBI" id="CHEBI:60240"/>
        <label>1</label>
    </ligand>
</feature>
<dbReference type="FunFam" id="3.20.20.140:FF:000005">
    <property type="entry name" value="TatD family hydrolase"/>
    <property type="match status" value="1"/>
</dbReference>
<dbReference type="Proteomes" id="UP000092713">
    <property type="component" value="Unassembled WGS sequence"/>
</dbReference>
<comment type="similarity">
    <text evidence="1">Belongs to the metallo-dependent hydrolases superfamily. TatD-type hydrolase family.</text>
</comment>
<protein>
    <submittedName>
        <fullName evidence="5">TatD DNase family protein</fullName>
        <ecNumber evidence="5">3.1.21.-</ecNumber>
    </submittedName>
</protein>
<organism evidence="5 6">
    <name type="scientific">Janthinobacterium psychrotolerans</name>
    <dbReference type="NCBI Taxonomy" id="1747903"/>
    <lineage>
        <taxon>Bacteria</taxon>
        <taxon>Pseudomonadati</taxon>
        <taxon>Pseudomonadota</taxon>
        <taxon>Betaproteobacteria</taxon>
        <taxon>Burkholderiales</taxon>
        <taxon>Oxalobacteraceae</taxon>
        <taxon>Janthinobacterium</taxon>
    </lineage>
</organism>
<evidence type="ECO:0000256" key="2">
    <source>
        <dbReference type="ARBA" id="ARBA00022723"/>
    </source>
</evidence>
<feature type="binding site" evidence="4">
    <location>
        <position position="97"/>
    </location>
    <ligand>
        <name>a divalent metal cation</name>
        <dbReference type="ChEBI" id="CHEBI:60240"/>
        <label>1</label>
    </ligand>
</feature>
<feature type="binding site" evidence="4">
    <location>
        <position position="160"/>
    </location>
    <ligand>
        <name>a divalent metal cation</name>
        <dbReference type="ChEBI" id="CHEBI:60240"/>
        <label>2</label>
    </ligand>
</feature>
<gene>
    <name evidence="5" type="ORF">ASR47_1005140</name>
</gene>
<dbReference type="AlphaFoldDB" id="A0A1A7BX58"/>
<dbReference type="CDD" id="cd01310">
    <property type="entry name" value="TatD_DNAse"/>
    <property type="match status" value="1"/>
</dbReference>
<feature type="binding site" evidence="4">
    <location>
        <position position="137"/>
    </location>
    <ligand>
        <name>a divalent metal cation</name>
        <dbReference type="ChEBI" id="CHEBI:60240"/>
        <label>2</label>
    </ligand>
</feature>
<dbReference type="GO" id="GO:0016788">
    <property type="term" value="F:hydrolase activity, acting on ester bonds"/>
    <property type="evidence" value="ECO:0007669"/>
    <property type="project" value="InterPro"/>
</dbReference>
<dbReference type="InterPro" id="IPR001130">
    <property type="entry name" value="TatD-like"/>
</dbReference>
<feature type="binding site" evidence="4">
    <location>
        <position position="9"/>
    </location>
    <ligand>
        <name>a divalent metal cation</name>
        <dbReference type="ChEBI" id="CHEBI:60240"/>
        <label>1</label>
    </ligand>
</feature>
<proteinExistence type="inferred from homology"/>
<comment type="caution">
    <text evidence="5">The sequence shown here is derived from an EMBL/GenBank/DDBJ whole genome shotgun (WGS) entry which is preliminary data.</text>
</comment>
<keyword evidence="2 4" id="KW-0479">Metal-binding</keyword>
<sequence length="270" mass="29331">MLWIDTHCHLDAHEFGAESLPVAQHAAGLGVAMILIPAVEKANFAIVRELAHAAPNGCYALGIHPIYVPNATEDDLLALRATVETAMSDPRFVAIGEIGLDFFIPMLAEAAMRAKQEHFLREQLKIARDFDLPVLAHVRRSQDIVLKHARQIRPNGGIAHAFNGSFQQAQGYIDLGFKLGFGGAMTFTRALQIRRMAADLPLSAIVLETDAPDISPAWIHPGRNSPEQLPRIGAVLAELRGIDLADVAAQTSANARAVLPRLPLMESSHE</sequence>
<dbReference type="EMBL" id="LOCQ01000058">
    <property type="protein sequence ID" value="OBV38186.1"/>
    <property type="molecule type" value="Genomic_DNA"/>
</dbReference>
<evidence type="ECO:0000256" key="1">
    <source>
        <dbReference type="ARBA" id="ARBA00009275"/>
    </source>
</evidence>
<evidence type="ECO:0000313" key="6">
    <source>
        <dbReference type="Proteomes" id="UP000092713"/>
    </source>
</evidence>
<evidence type="ECO:0000256" key="4">
    <source>
        <dbReference type="PIRSR" id="PIRSR005902-1"/>
    </source>
</evidence>
<keyword evidence="6" id="KW-1185">Reference proteome</keyword>
<evidence type="ECO:0000256" key="3">
    <source>
        <dbReference type="ARBA" id="ARBA00022801"/>
    </source>
</evidence>
<dbReference type="STRING" id="1747903.ASR47_1005140"/>
<dbReference type="EC" id="3.1.21.-" evidence="5"/>
<dbReference type="PIRSF" id="PIRSF005902">
    <property type="entry name" value="DNase_TatD"/>
    <property type="match status" value="1"/>
</dbReference>
<dbReference type="PANTHER" id="PTHR46124">
    <property type="entry name" value="D-AMINOACYL-TRNA DEACYLASE"/>
    <property type="match status" value="1"/>
</dbReference>
<dbReference type="SUPFAM" id="SSF51556">
    <property type="entry name" value="Metallo-dependent hydrolases"/>
    <property type="match status" value="1"/>
</dbReference>
<dbReference type="InterPro" id="IPR032466">
    <property type="entry name" value="Metal_Hydrolase"/>
</dbReference>